<dbReference type="Proteomes" id="UP000006469">
    <property type="component" value="Chromosome"/>
</dbReference>
<dbReference type="KEGG" id="hme:HFX_0036"/>
<proteinExistence type="predicted"/>
<dbReference type="AlphaFoldDB" id="I3R0L9"/>
<protein>
    <submittedName>
        <fullName evidence="1">Uncharacterized protein</fullName>
    </submittedName>
</protein>
<accession>I3R0L9</accession>
<dbReference type="EMBL" id="CP001868">
    <property type="protein sequence ID" value="AFK17779.1"/>
    <property type="molecule type" value="Genomic_DNA"/>
</dbReference>
<name>I3R0L9_HALMT</name>
<sequence>MQLDETRTLDFEVDDRRGAARWLFEEVDTGDTGFERGLPDERLPEAFAKAVEFGLLEALADERLPVANPVERGEIRKQVGREAGDPPRNRDVQTVHARVSWVRHKDVSSSPRPDQSGA</sequence>
<gene>
    <name evidence="1" type="ordered locus">HFX_0036</name>
</gene>
<evidence type="ECO:0000313" key="1">
    <source>
        <dbReference type="EMBL" id="AFK17779.1"/>
    </source>
</evidence>
<dbReference type="HOGENOM" id="CLU_2067731_0_0_2"/>
<reference evidence="1 2" key="1">
    <citation type="journal article" date="2012" name="J. Bacteriol.">
        <title>Complete genome sequence of the metabolically versatile halophilic archaeon Haloferax mediterranei, a poly(3-hydroxybutyrate-co-3-hydroxyvalerate) producer.</title>
        <authorList>
            <person name="Han J."/>
            <person name="Zhang F."/>
            <person name="Hou J."/>
            <person name="Liu X."/>
            <person name="Li M."/>
            <person name="Liu H."/>
            <person name="Cai L."/>
            <person name="Zhang B."/>
            <person name="Chen Y."/>
            <person name="Zhou J."/>
            <person name="Hu S."/>
            <person name="Xiang H."/>
        </authorList>
    </citation>
    <scope>NUCLEOTIDE SEQUENCE [LARGE SCALE GENOMIC DNA]</scope>
    <source>
        <strain evidence="2">ATCC 33500 / DSM 1411 / JCM 8866 / NBRC 14739 / NCIMB 2177 / R-4</strain>
    </source>
</reference>
<organism evidence="1 2">
    <name type="scientific">Haloferax mediterranei (strain ATCC 33500 / DSM 1411 / JCM 8866 / NBRC 14739 / NCIMB 2177 / R-4)</name>
    <name type="common">Halobacterium mediterranei</name>
    <dbReference type="NCBI Taxonomy" id="523841"/>
    <lineage>
        <taxon>Archaea</taxon>
        <taxon>Methanobacteriati</taxon>
        <taxon>Methanobacteriota</taxon>
        <taxon>Stenosarchaea group</taxon>
        <taxon>Halobacteria</taxon>
        <taxon>Halobacteriales</taxon>
        <taxon>Haloferacaceae</taxon>
        <taxon>Haloferax</taxon>
    </lineage>
</organism>
<evidence type="ECO:0000313" key="2">
    <source>
        <dbReference type="Proteomes" id="UP000006469"/>
    </source>
</evidence>